<keyword evidence="4 7" id="KW-0472">Membrane</keyword>
<name>A0A8J1M2F2_XENLA</name>
<evidence type="ECO:0000256" key="7">
    <source>
        <dbReference type="SAM" id="Phobius"/>
    </source>
</evidence>
<organism evidence="9 10">
    <name type="scientific">Xenopus laevis</name>
    <name type="common">African clawed frog</name>
    <dbReference type="NCBI Taxonomy" id="8355"/>
    <lineage>
        <taxon>Eukaryota</taxon>
        <taxon>Metazoa</taxon>
        <taxon>Chordata</taxon>
        <taxon>Craniata</taxon>
        <taxon>Vertebrata</taxon>
        <taxon>Euteleostomi</taxon>
        <taxon>Amphibia</taxon>
        <taxon>Batrachia</taxon>
        <taxon>Anura</taxon>
        <taxon>Pipoidea</taxon>
        <taxon>Pipidae</taxon>
        <taxon>Xenopodinae</taxon>
        <taxon>Xenopus</taxon>
        <taxon>Xenopus</taxon>
    </lineage>
</organism>
<reference evidence="10" key="1">
    <citation type="submission" date="2025-08" db="UniProtKB">
        <authorList>
            <consortium name="RefSeq"/>
        </authorList>
    </citation>
    <scope>IDENTIFICATION</scope>
    <source>
        <strain evidence="10">J_2021</strain>
        <tissue evidence="10">Erythrocytes</tissue>
    </source>
</reference>
<feature type="compositionally biased region" description="Low complexity" evidence="6">
    <location>
        <begin position="134"/>
        <end position="152"/>
    </location>
</feature>
<feature type="transmembrane region" description="Helical" evidence="7">
    <location>
        <begin position="471"/>
        <end position="489"/>
    </location>
</feature>
<keyword evidence="9" id="KW-1185">Reference proteome</keyword>
<dbReference type="GeneID" id="108703140"/>
<evidence type="ECO:0000259" key="8">
    <source>
        <dbReference type="PROSITE" id="PS51469"/>
    </source>
</evidence>
<dbReference type="PANTHER" id="PTHR12911">
    <property type="entry name" value="SAD1/UNC-84-LIKE PROTEIN-RELATED"/>
    <property type="match status" value="1"/>
</dbReference>
<dbReference type="InterPro" id="IPR012919">
    <property type="entry name" value="SUN_dom"/>
</dbReference>
<evidence type="ECO:0000313" key="10">
    <source>
        <dbReference type="RefSeq" id="XP_041435210.1"/>
    </source>
</evidence>
<dbReference type="GO" id="GO:0005637">
    <property type="term" value="C:nuclear inner membrane"/>
    <property type="evidence" value="ECO:0007669"/>
    <property type="project" value="UniProtKB-SubCell"/>
</dbReference>
<dbReference type="RefSeq" id="XP_041435210.1">
    <property type="nucleotide sequence ID" value="XM_041579276.1"/>
</dbReference>
<feature type="region of interest" description="Disordered" evidence="6">
    <location>
        <begin position="285"/>
        <end position="312"/>
    </location>
</feature>
<protein>
    <submittedName>
        <fullName evidence="10">SUN domain-containing protein 1 isoform X1</fullName>
    </submittedName>
</protein>
<dbReference type="FunFam" id="2.60.120.260:FF:000009">
    <property type="entry name" value="SUN domain-containing protein 1 isoform X1"/>
    <property type="match status" value="1"/>
</dbReference>
<dbReference type="PROSITE" id="PS51469">
    <property type="entry name" value="SUN"/>
    <property type="match status" value="1"/>
</dbReference>
<evidence type="ECO:0000313" key="9">
    <source>
        <dbReference type="Proteomes" id="UP000186698"/>
    </source>
</evidence>
<dbReference type="InterPro" id="IPR032680">
    <property type="entry name" value="SUN1_N"/>
</dbReference>
<keyword evidence="3" id="KW-0175">Coiled coil</keyword>
<proteinExistence type="predicted"/>
<dbReference type="Pfam" id="PF09387">
    <property type="entry name" value="MRP"/>
    <property type="match status" value="1"/>
</dbReference>
<dbReference type="GO" id="GO:0034993">
    <property type="term" value="C:meiotic nuclear membrane microtubule tethering complex"/>
    <property type="evidence" value="ECO:0000318"/>
    <property type="project" value="GO_Central"/>
</dbReference>
<evidence type="ECO:0000256" key="2">
    <source>
        <dbReference type="ARBA" id="ARBA00022989"/>
    </source>
</evidence>
<dbReference type="Gene3D" id="2.60.120.260">
    <property type="entry name" value="Galactose-binding domain-like"/>
    <property type="match status" value="1"/>
</dbReference>
<accession>A0A8J1M2F2</accession>
<dbReference type="AlphaFoldDB" id="A0A8J1M2F2"/>
<feature type="transmembrane region" description="Helical" evidence="7">
    <location>
        <begin position="496"/>
        <end position="518"/>
    </location>
</feature>
<evidence type="ECO:0000256" key="4">
    <source>
        <dbReference type="ARBA" id="ARBA00023136"/>
    </source>
</evidence>
<dbReference type="GO" id="GO:0043495">
    <property type="term" value="F:protein-membrane adaptor activity"/>
    <property type="evidence" value="ECO:0000318"/>
    <property type="project" value="GO_Central"/>
</dbReference>
<evidence type="ECO:0000256" key="1">
    <source>
        <dbReference type="ARBA" id="ARBA00022692"/>
    </source>
</evidence>
<dbReference type="Pfam" id="PF07738">
    <property type="entry name" value="Sad1_UNC"/>
    <property type="match status" value="1"/>
</dbReference>
<sequence length="991" mass="110984">MDYSHLHTYAPPQCLPDNTGYTYALSFSISRPLIRKRESLRHHSCVFRSCLQTYQCVRQLLCELHVFTIWRRQTDVSCSSYSTEALDFETVHKLAPVFDSPRMSRRSLRLKTSTGNYADDILNDSALSQRSVRQQHNSSRQSLSSHHSASRRSITNASFQSSFNSQIADTSAVSSILDASLIREQTEVSSIWGLDDEELMKDGNTTLIQSNGDFNSAETQTTMINGYTCSDCSIVSQRNDTLTARSASYSASGNFHAASGSVHTACGNLHAGSAVTHAAASGTVHSGSANAHSASSSMHTSSTQVYSRDRSQKNRSREIPFYMHKTMLLFKNTASSLGTLFVSLFHIVMLKLGYDLKAHLNYSGSVNESDYLKENALLRINGKSLCDDYKGTKHLEAHTTVHTQSSRGRGVTGTLCHALYYTGYLLLQAVRRVGAAGWFVSRKMLSFLWLAIVSPGRAASSLLWWLGTGWYQLTTLVSLLNVFILTRCLSKPSKWLLLLLPLLLLLGLYLWGSDYILLPAFGSIRLFPSDTVKETAASLEPSPESTISSPGIKEESLWYDTDRVKELEKQLGLMGRKHSDHMEDYKTMNVLVLKIQEQVQKMNDESHVSSIITNIFEQHFAKQTVGKKEPSVDSSNAISNHEARIVHLETLFEKVSQAIEEDRKLSESRTSGGEIHDQGLLRRRIESLEEEFEKYKAAFLNRQTAQTSCDLPDCLLQKVDARVKESVEMMFASQENIPESLVRWLSANFVNTGDFNSRLQEMELKILQNITHHVTLTKPIPSTKVVEAAVTGAIDGISKEETRVMINNALRLYSQDRTGMADFALESGGGGILGTRCSETYGTKTALMSLFGIPLWYFSQSPRVVIQPDMYPGNCWAFKGTQGFLVVRLSRMIYPTAFSIEHIPKSLSPLGNITSAPKDFAIYGLDDEYQEDGQVLLRAMYDQEGEPLQVFHIQEDCRKPFQIVELRIFSNWGQQDFTCLYRFRAHGTPAQ</sequence>
<dbReference type="InterPro" id="IPR045119">
    <property type="entry name" value="SUN1-5"/>
</dbReference>
<evidence type="ECO:0000256" key="5">
    <source>
        <dbReference type="ARBA" id="ARBA00037816"/>
    </source>
</evidence>
<feature type="region of interest" description="Disordered" evidence="6">
    <location>
        <begin position="129"/>
        <end position="152"/>
    </location>
</feature>
<dbReference type="OrthoDB" id="342281at2759"/>
<feature type="transmembrane region" description="Helical" evidence="7">
    <location>
        <begin position="334"/>
        <end position="354"/>
    </location>
</feature>
<evidence type="ECO:0000256" key="6">
    <source>
        <dbReference type="SAM" id="MobiDB-lite"/>
    </source>
</evidence>
<comment type="subcellular location">
    <subcellularLocation>
        <location evidence="5">Nucleus inner membrane</location>
        <topology evidence="5">Single-pass type II membrane protein</topology>
    </subcellularLocation>
</comment>
<dbReference type="CTD" id="108703140"/>
<dbReference type="GO" id="GO:0005635">
    <property type="term" value="C:nuclear envelope"/>
    <property type="evidence" value="ECO:0000318"/>
    <property type="project" value="GO_Central"/>
</dbReference>
<keyword evidence="2 7" id="KW-1133">Transmembrane helix</keyword>
<evidence type="ECO:0000256" key="3">
    <source>
        <dbReference type="ARBA" id="ARBA00023054"/>
    </source>
</evidence>
<feature type="compositionally biased region" description="Low complexity" evidence="6">
    <location>
        <begin position="285"/>
        <end position="302"/>
    </location>
</feature>
<dbReference type="PANTHER" id="PTHR12911:SF23">
    <property type="entry name" value="SUN DOMAIN-CONTAINING PROTEIN 1"/>
    <property type="match status" value="1"/>
</dbReference>
<feature type="domain" description="SUN" evidence="8">
    <location>
        <begin position="829"/>
        <end position="990"/>
    </location>
</feature>
<keyword evidence="1 7" id="KW-0812">Transmembrane</keyword>
<gene>
    <name evidence="10" type="primary">sun1.S</name>
</gene>
<dbReference type="Proteomes" id="UP000186698">
    <property type="component" value="Chromosome 9_10S"/>
</dbReference>